<dbReference type="InterPro" id="IPR016153">
    <property type="entry name" value="Heat_shock_Hsp33_N"/>
</dbReference>
<sequence>MNTLSLQHQDLLHRFVFDNTPIRGNTVHLDRTLQSALQHQHCPPVLRSALGELMAASALLSATLKMQGGALVLQIQGQGPVNLLVVECTAELGLRATAKWTGDLDGMSFTELVGNGHFVITLDPKDGGQTYQGIVPLEGDNISEILQNYMQRSEQIATRIWLSANENSAAGMLLQKLPDQPEQDLDAWDRMGFLADTVKPEELLGLSAEQMLQRLFHQEDVRLFEPQAVNFHCSCSRTSVGNMLKMLGPQEVAEILEEQSTIEIHCDFCNAEYTFDKVDTEQLFSPDIVMPATQSRH</sequence>
<dbReference type="Gene3D" id="3.55.30.10">
    <property type="entry name" value="Hsp33 domain"/>
    <property type="match status" value="1"/>
</dbReference>
<dbReference type="Gene3D" id="1.10.287.480">
    <property type="entry name" value="helix hairpin bin"/>
    <property type="match status" value="1"/>
</dbReference>
<evidence type="ECO:0000313" key="8">
    <source>
        <dbReference type="Proteomes" id="UP000002743"/>
    </source>
</evidence>
<dbReference type="SUPFAM" id="SSF64397">
    <property type="entry name" value="Hsp33 domain"/>
    <property type="match status" value="1"/>
</dbReference>
<keyword evidence="5 6" id="KW-0676">Redox-active center</keyword>
<dbReference type="PANTHER" id="PTHR30111">
    <property type="entry name" value="33 KDA CHAPERONIN"/>
    <property type="match status" value="1"/>
</dbReference>
<dbReference type="EMBL" id="CP001674">
    <property type="protein sequence ID" value="ACT50390.1"/>
    <property type="molecule type" value="Genomic_DNA"/>
</dbReference>
<name>C6XCW5_METGS</name>
<dbReference type="CDD" id="cd00498">
    <property type="entry name" value="Hsp33"/>
    <property type="match status" value="1"/>
</dbReference>
<reference evidence="7 8" key="2">
    <citation type="journal article" date="2011" name="J. Bacteriol.">
        <title>Genomes of three methylotrophs from a single niche uncover genetic and metabolic divergence of Methylophilaceae.</title>
        <authorList>
            <person name="Lapidus A."/>
            <person name="Clum A."/>
            <person name="Labutti K."/>
            <person name="Kaluzhnaya M.G."/>
            <person name="Lim S."/>
            <person name="Beck D.A."/>
            <person name="Glavina Del Rio T."/>
            <person name="Nolan M."/>
            <person name="Mavromatis K."/>
            <person name="Huntemann M."/>
            <person name="Lucas S."/>
            <person name="Lidstrom M.E."/>
            <person name="Ivanova N."/>
            <person name="Chistoserdova L."/>
        </authorList>
    </citation>
    <scope>NUCLEOTIDE SEQUENCE [LARGE SCALE GENOMIC DNA]</scope>
    <source>
        <strain evidence="7 8">SIP3-4</strain>
    </source>
</reference>
<dbReference type="GO" id="GO:0044183">
    <property type="term" value="F:protein folding chaperone"/>
    <property type="evidence" value="ECO:0007669"/>
    <property type="project" value="TreeGrafter"/>
</dbReference>
<dbReference type="HOGENOM" id="CLU_054493_0_0_4"/>
<evidence type="ECO:0000256" key="6">
    <source>
        <dbReference type="HAMAP-Rule" id="MF_00117"/>
    </source>
</evidence>
<dbReference type="SUPFAM" id="SSF118352">
    <property type="entry name" value="HSP33 redox switch-like"/>
    <property type="match status" value="1"/>
</dbReference>
<dbReference type="InterPro" id="IPR000397">
    <property type="entry name" value="Heat_shock_Hsp33"/>
</dbReference>
<feature type="disulfide bond" description="Redox-active" evidence="6">
    <location>
        <begin position="266"/>
        <end position="269"/>
    </location>
</feature>
<dbReference type="InterPro" id="IPR023212">
    <property type="entry name" value="Hsp33_helix_hairpin_bin_dom_sf"/>
</dbReference>
<proteinExistence type="inferred from homology"/>
<evidence type="ECO:0000256" key="3">
    <source>
        <dbReference type="ARBA" id="ARBA00023157"/>
    </source>
</evidence>
<evidence type="ECO:0000256" key="1">
    <source>
        <dbReference type="ARBA" id="ARBA00022490"/>
    </source>
</evidence>
<dbReference type="eggNOG" id="COG1281">
    <property type="taxonomic scope" value="Bacteria"/>
</dbReference>
<comment type="similarity">
    <text evidence="6">Belongs to the HSP33 family.</text>
</comment>
<dbReference type="NCBIfam" id="NF001033">
    <property type="entry name" value="PRK00114.1"/>
    <property type="match status" value="1"/>
</dbReference>
<accession>C6XCW5</accession>
<evidence type="ECO:0000313" key="7">
    <source>
        <dbReference type="EMBL" id="ACT50390.1"/>
    </source>
</evidence>
<comment type="subcellular location">
    <subcellularLocation>
        <location evidence="6">Cytoplasm</location>
    </subcellularLocation>
</comment>
<protein>
    <recommendedName>
        <fullName evidence="6">33 kDa chaperonin</fullName>
    </recommendedName>
    <alternativeName>
        <fullName evidence="6">Heat shock protein 33 homolog</fullName>
        <shortName evidence="6">HSP33</shortName>
    </alternativeName>
</protein>
<dbReference type="Pfam" id="PF01430">
    <property type="entry name" value="HSP33"/>
    <property type="match status" value="1"/>
</dbReference>
<organism evidence="7 8">
    <name type="scientific">Methylovorus glucosotrophus (strain SIP3-4)</name>
    <dbReference type="NCBI Taxonomy" id="582744"/>
    <lineage>
        <taxon>Bacteria</taxon>
        <taxon>Pseudomonadati</taxon>
        <taxon>Pseudomonadota</taxon>
        <taxon>Betaproteobacteria</taxon>
        <taxon>Nitrosomonadales</taxon>
        <taxon>Methylophilaceae</taxon>
        <taxon>Methylovorus</taxon>
    </lineage>
</organism>
<dbReference type="InterPro" id="IPR016154">
    <property type="entry name" value="Heat_shock_Hsp33_C"/>
</dbReference>
<dbReference type="Proteomes" id="UP000002743">
    <property type="component" value="Chromosome"/>
</dbReference>
<comment type="PTM">
    <text evidence="6">Under oxidizing conditions two disulfide bonds are formed involving the reactive cysteines. Under reducing conditions zinc is bound to the reactive cysteines and the protein is inactive.</text>
</comment>
<dbReference type="PIRSF" id="PIRSF005261">
    <property type="entry name" value="Heat_shock_Hsp33"/>
    <property type="match status" value="1"/>
</dbReference>
<dbReference type="STRING" id="582744.Msip34_1143"/>
<keyword evidence="3 6" id="KW-1015">Disulfide bond</keyword>
<keyword evidence="2 6" id="KW-0862">Zinc</keyword>
<evidence type="ECO:0000256" key="5">
    <source>
        <dbReference type="ARBA" id="ARBA00023284"/>
    </source>
</evidence>
<dbReference type="GO" id="GO:0005737">
    <property type="term" value="C:cytoplasm"/>
    <property type="evidence" value="ECO:0007669"/>
    <property type="project" value="UniProtKB-SubCell"/>
</dbReference>
<dbReference type="KEGG" id="mei:Msip34_1143"/>
<dbReference type="GO" id="GO:0042026">
    <property type="term" value="P:protein refolding"/>
    <property type="evidence" value="ECO:0007669"/>
    <property type="project" value="TreeGrafter"/>
</dbReference>
<dbReference type="PANTHER" id="PTHR30111:SF1">
    <property type="entry name" value="33 KDA CHAPERONIN"/>
    <property type="match status" value="1"/>
</dbReference>
<dbReference type="HAMAP" id="MF_00117">
    <property type="entry name" value="HslO"/>
    <property type="match status" value="1"/>
</dbReference>
<dbReference type="OrthoDB" id="9793753at2"/>
<dbReference type="GO" id="GO:0051082">
    <property type="term" value="F:unfolded protein binding"/>
    <property type="evidence" value="ECO:0007669"/>
    <property type="project" value="UniProtKB-UniRule"/>
</dbReference>
<keyword evidence="8" id="KW-1185">Reference proteome</keyword>
<keyword evidence="1 6" id="KW-0963">Cytoplasm</keyword>
<dbReference type="RefSeq" id="WP_013441993.1">
    <property type="nucleotide sequence ID" value="NC_012969.1"/>
</dbReference>
<dbReference type="Gene3D" id="3.90.1280.10">
    <property type="entry name" value="HSP33 redox switch-like"/>
    <property type="match status" value="1"/>
</dbReference>
<reference evidence="8" key="1">
    <citation type="submission" date="2009-07" db="EMBL/GenBank/DDBJ databases">
        <title>Complete sequence of chromosome of Methylovorus sp. SIP3-4.</title>
        <authorList>
            <person name="Lucas S."/>
            <person name="Copeland A."/>
            <person name="Lapidus A."/>
            <person name="Glavina del Rio T."/>
            <person name="Tice H."/>
            <person name="Bruce D."/>
            <person name="Goodwin L."/>
            <person name="Pitluck S."/>
            <person name="Clum A."/>
            <person name="Larimer F."/>
            <person name="Land M."/>
            <person name="Hauser L."/>
            <person name="Kyrpides N."/>
            <person name="Mikhailova N."/>
            <person name="Kayluzhnaya M."/>
            <person name="Chistoserdova L."/>
        </authorList>
    </citation>
    <scope>NUCLEOTIDE SEQUENCE [LARGE SCALE GENOMIC DNA]</scope>
    <source>
        <strain evidence="8">SIP3-4</strain>
    </source>
</reference>
<evidence type="ECO:0000256" key="2">
    <source>
        <dbReference type="ARBA" id="ARBA00022833"/>
    </source>
</evidence>
<feature type="disulfide bond" description="Redox-active" evidence="6">
    <location>
        <begin position="233"/>
        <end position="235"/>
    </location>
</feature>
<comment type="function">
    <text evidence="6">Redox regulated molecular chaperone. Protects both thermally unfolding and oxidatively damaged proteins from irreversible aggregation. Plays an important role in the bacterial defense system toward oxidative stress.</text>
</comment>
<dbReference type="AlphaFoldDB" id="C6XCW5"/>
<evidence type="ECO:0000256" key="4">
    <source>
        <dbReference type="ARBA" id="ARBA00023186"/>
    </source>
</evidence>
<gene>
    <name evidence="6" type="primary">hslO</name>
    <name evidence="7" type="ordered locus">Msip34_1143</name>
</gene>
<keyword evidence="4 6" id="KW-0143">Chaperone</keyword>